<comment type="caution">
    <text evidence="1">The sequence shown here is derived from an EMBL/GenBank/DDBJ whole genome shotgun (WGS) entry which is preliminary data.</text>
</comment>
<organism evidence="1 2">
    <name type="scientific">Aromia moschata</name>
    <dbReference type="NCBI Taxonomy" id="1265417"/>
    <lineage>
        <taxon>Eukaryota</taxon>
        <taxon>Metazoa</taxon>
        <taxon>Ecdysozoa</taxon>
        <taxon>Arthropoda</taxon>
        <taxon>Hexapoda</taxon>
        <taxon>Insecta</taxon>
        <taxon>Pterygota</taxon>
        <taxon>Neoptera</taxon>
        <taxon>Endopterygota</taxon>
        <taxon>Coleoptera</taxon>
        <taxon>Polyphaga</taxon>
        <taxon>Cucujiformia</taxon>
        <taxon>Chrysomeloidea</taxon>
        <taxon>Cerambycidae</taxon>
        <taxon>Cerambycinae</taxon>
        <taxon>Callichromatini</taxon>
        <taxon>Aromia</taxon>
    </lineage>
</organism>
<name>A0AAV8YRG7_9CUCU</name>
<keyword evidence="2" id="KW-1185">Reference proteome</keyword>
<protein>
    <recommendedName>
        <fullName evidence="3">Ycf2</fullName>
    </recommendedName>
</protein>
<evidence type="ECO:0008006" key="3">
    <source>
        <dbReference type="Google" id="ProtNLM"/>
    </source>
</evidence>
<dbReference type="AlphaFoldDB" id="A0AAV8YRG7"/>
<proteinExistence type="predicted"/>
<reference evidence="1" key="1">
    <citation type="journal article" date="2023" name="Insect Mol. Biol.">
        <title>Genome sequencing provides insights into the evolution of gene families encoding plant cell wall-degrading enzymes in longhorned beetles.</title>
        <authorList>
            <person name="Shin N.R."/>
            <person name="Okamura Y."/>
            <person name="Kirsch R."/>
            <person name="Pauchet Y."/>
        </authorList>
    </citation>
    <scope>NUCLEOTIDE SEQUENCE</scope>
    <source>
        <strain evidence="1">AMC_N1</strain>
    </source>
</reference>
<evidence type="ECO:0000313" key="1">
    <source>
        <dbReference type="EMBL" id="KAJ8954150.1"/>
    </source>
</evidence>
<dbReference type="Proteomes" id="UP001162162">
    <property type="component" value="Unassembled WGS sequence"/>
</dbReference>
<accession>A0AAV8YRG7</accession>
<dbReference type="EMBL" id="JAPWTK010000050">
    <property type="protein sequence ID" value="KAJ8954150.1"/>
    <property type="molecule type" value="Genomic_DNA"/>
</dbReference>
<gene>
    <name evidence="1" type="ORF">NQ318_005744</name>
</gene>
<sequence>MLEPNSNMGKIVLNEVEFHKRILFSDESTFSTNGVVSSLHCRYWSETNPHFTNSCRRQYFKKC</sequence>
<evidence type="ECO:0000313" key="2">
    <source>
        <dbReference type="Proteomes" id="UP001162162"/>
    </source>
</evidence>